<proteinExistence type="predicted"/>
<evidence type="ECO:0000313" key="2">
    <source>
        <dbReference type="Proteomes" id="UP000660675"/>
    </source>
</evidence>
<gene>
    <name evidence="1" type="ORF">GCM10015535_34010</name>
</gene>
<organism evidence="1 2">
    <name type="scientific">Streptomyces gelaticus</name>
    <dbReference type="NCBI Taxonomy" id="285446"/>
    <lineage>
        <taxon>Bacteria</taxon>
        <taxon>Bacillati</taxon>
        <taxon>Actinomycetota</taxon>
        <taxon>Actinomycetes</taxon>
        <taxon>Kitasatosporales</taxon>
        <taxon>Streptomycetaceae</taxon>
        <taxon>Streptomyces</taxon>
    </lineage>
</organism>
<evidence type="ECO:0000313" key="1">
    <source>
        <dbReference type="EMBL" id="GGV86233.1"/>
    </source>
</evidence>
<comment type="caution">
    <text evidence="1">The sequence shown here is derived from an EMBL/GenBank/DDBJ whole genome shotgun (WGS) entry which is preliminary data.</text>
</comment>
<accession>A0ABQ2VZ81</accession>
<keyword evidence="2" id="KW-1185">Reference proteome</keyword>
<protein>
    <submittedName>
        <fullName evidence="1">Uncharacterized protein</fullName>
    </submittedName>
</protein>
<dbReference type="EMBL" id="BMTF01000010">
    <property type="protein sequence ID" value="GGV86233.1"/>
    <property type="molecule type" value="Genomic_DNA"/>
</dbReference>
<reference evidence="2" key="1">
    <citation type="journal article" date="2019" name="Int. J. Syst. Evol. Microbiol.">
        <title>The Global Catalogue of Microorganisms (GCM) 10K type strain sequencing project: providing services to taxonomists for standard genome sequencing and annotation.</title>
        <authorList>
            <consortium name="The Broad Institute Genomics Platform"/>
            <consortium name="The Broad Institute Genome Sequencing Center for Infectious Disease"/>
            <person name="Wu L."/>
            <person name="Ma J."/>
        </authorList>
    </citation>
    <scope>NUCLEOTIDE SEQUENCE [LARGE SCALE GENOMIC DNA]</scope>
    <source>
        <strain evidence="2">JCM 4376</strain>
    </source>
</reference>
<name>A0ABQ2VZ81_9ACTN</name>
<dbReference type="RefSeq" id="WP_229867000.1">
    <property type="nucleotide sequence ID" value="NZ_BMTF01000010.1"/>
</dbReference>
<sequence length="48" mass="4839">MTTDGPAFAALGRAMADVYGKPMAALGQVGSIPLCNVITSAFPVPRSS</sequence>
<dbReference type="Proteomes" id="UP000660675">
    <property type="component" value="Unassembled WGS sequence"/>
</dbReference>